<feature type="binding site" evidence="15">
    <location>
        <position position="118"/>
    </location>
    <ligand>
        <name>Fe cation</name>
        <dbReference type="ChEBI" id="CHEBI:24875"/>
    </ligand>
</feature>
<comment type="subcellular location">
    <subcellularLocation>
        <location evidence="2">Cytoplasm</location>
    </subcellularLocation>
</comment>
<evidence type="ECO:0000256" key="3">
    <source>
        <dbReference type="ARBA" id="ARBA00007957"/>
    </source>
</evidence>
<proteinExistence type="inferred from homology"/>
<gene>
    <name evidence="16" type="ORF">BCM31_01365</name>
</gene>
<comment type="cofactor">
    <cofactor evidence="15">
        <name>Mn(2+)</name>
        <dbReference type="ChEBI" id="CHEBI:29035"/>
    </cofactor>
    <cofactor evidence="15">
        <name>Fe(2+)</name>
        <dbReference type="ChEBI" id="CHEBI:29033"/>
    </cofactor>
    <text evidence="15">Binds 1 Mn(2+) or Fe(2+) ion per subunit.</text>
</comment>
<keyword evidence="12" id="KW-0238">DNA-binding</keyword>
<comment type="similarity">
    <text evidence="3">Belongs to the Fur family.</text>
</comment>
<dbReference type="GeneID" id="97289936"/>
<keyword evidence="10 15" id="KW-0408">Iron</keyword>
<feature type="binding site" evidence="14">
    <location>
        <position position="146"/>
    </location>
    <ligand>
        <name>Zn(2+)</name>
        <dbReference type="ChEBI" id="CHEBI:29105"/>
    </ligand>
</feature>
<name>A0A2N3PKA5_9HELI</name>
<dbReference type="SUPFAM" id="SSF46785">
    <property type="entry name" value="Winged helix' DNA-binding domain"/>
    <property type="match status" value="1"/>
</dbReference>
<feature type="binding site" evidence="15">
    <location>
        <position position="97"/>
    </location>
    <ligand>
        <name>Fe cation</name>
        <dbReference type="ChEBI" id="CHEBI:24875"/>
    </ligand>
</feature>
<dbReference type="GO" id="GO:0000976">
    <property type="term" value="F:transcription cis-regulatory region binding"/>
    <property type="evidence" value="ECO:0007669"/>
    <property type="project" value="TreeGrafter"/>
</dbReference>
<evidence type="ECO:0000256" key="15">
    <source>
        <dbReference type="PIRSR" id="PIRSR602481-2"/>
    </source>
</evidence>
<dbReference type="GO" id="GO:0008270">
    <property type="term" value="F:zinc ion binding"/>
    <property type="evidence" value="ECO:0007669"/>
    <property type="project" value="TreeGrafter"/>
</dbReference>
<keyword evidence="11" id="KW-0805">Transcription regulation</keyword>
<evidence type="ECO:0000256" key="7">
    <source>
        <dbReference type="ARBA" id="ARBA00022491"/>
    </source>
</evidence>
<keyword evidence="17" id="KW-1185">Reference proteome</keyword>
<evidence type="ECO:0000256" key="1">
    <source>
        <dbReference type="ARBA" id="ARBA00002997"/>
    </source>
</evidence>
<dbReference type="CDD" id="cd07153">
    <property type="entry name" value="Fur_like"/>
    <property type="match status" value="1"/>
</dbReference>
<evidence type="ECO:0000256" key="6">
    <source>
        <dbReference type="ARBA" id="ARBA00022490"/>
    </source>
</evidence>
<comment type="cofactor">
    <cofactor evidence="14">
        <name>Zn(2+)</name>
        <dbReference type="ChEBI" id="CHEBI:29105"/>
    </cofactor>
    <text evidence="14">Binds 1 zinc ion per subunit.</text>
</comment>
<evidence type="ECO:0000256" key="2">
    <source>
        <dbReference type="ARBA" id="ARBA00004496"/>
    </source>
</evidence>
<dbReference type="Gene3D" id="3.30.1490.190">
    <property type="match status" value="1"/>
</dbReference>
<organism evidence="16 17">
    <name type="scientific">Helicobacter winghamensis</name>
    <dbReference type="NCBI Taxonomy" id="157268"/>
    <lineage>
        <taxon>Bacteria</taxon>
        <taxon>Pseudomonadati</taxon>
        <taxon>Campylobacterota</taxon>
        <taxon>Epsilonproteobacteria</taxon>
        <taxon>Campylobacterales</taxon>
        <taxon>Helicobacteraceae</taxon>
        <taxon>Helicobacter</taxon>
    </lineage>
</organism>
<keyword evidence="8 14" id="KW-0479">Metal-binding</keyword>
<keyword evidence="13" id="KW-0804">Transcription</keyword>
<feature type="binding site" evidence="14">
    <location>
        <position position="143"/>
    </location>
    <ligand>
        <name>Zn(2+)</name>
        <dbReference type="ChEBI" id="CHEBI:29105"/>
    </ligand>
</feature>
<dbReference type="Pfam" id="PF01475">
    <property type="entry name" value="FUR"/>
    <property type="match status" value="1"/>
</dbReference>
<dbReference type="PANTHER" id="PTHR33202:SF2">
    <property type="entry name" value="FERRIC UPTAKE REGULATION PROTEIN"/>
    <property type="match status" value="1"/>
</dbReference>
<feature type="binding site" evidence="15">
    <location>
        <position position="135"/>
    </location>
    <ligand>
        <name>Fe cation</name>
        <dbReference type="ChEBI" id="CHEBI:24875"/>
    </ligand>
</feature>
<evidence type="ECO:0000256" key="8">
    <source>
        <dbReference type="ARBA" id="ARBA00022723"/>
    </source>
</evidence>
<dbReference type="STRING" id="556267.HWAG_00696"/>
<evidence type="ECO:0000256" key="5">
    <source>
        <dbReference type="ARBA" id="ARBA00020910"/>
    </source>
</evidence>
<feature type="binding site" evidence="15">
    <location>
        <position position="99"/>
    </location>
    <ligand>
        <name>Fe cation</name>
        <dbReference type="ChEBI" id="CHEBI:24875"/>
    </ligand>
</feature>
<keyword evidence="7" id="KW-0678">Repressor</keyword>
<feature type="binding site" evidence="14">
    <location>
        <position position="106"/>
    </location>
    <ligand>
        <name>Zn(2+)</name>
        <dbReference type="ChEBI" id="CHEBI:29105"/>
    </ligand>
</feature>
<evidence type="ECO:0000256" key="11">
    <source>
        <dbReference type="ARBA" id="ARBA00023015"/>
    </source>
</evidence>
<dbReference type="GO" id="GO:0005829">
    <property type="term" value="C:cytosol"/>
    <property type="evidence" value="ECO:0007669"/>
    <property type="project" value="TreeGrafter"/>
</dbReference>
<reference evidence="16 17" key="1">
    <citation type="submission" date="2016-07" db="EMBL/GenBank/DDBJ databases">
        <title>Detection of Helicobacter winghamensis from caecal content of red fox (Vulpes vulpes).</title>
        <authorList>
            <person name="Zanoni R.G."/>
            <person name="Florio D."/>
            <person name="Caffara M."/>
            <person name="Renzi M."/>
            <person name="Parisi A."/>
            <person name="Pasquali F."/>
            <person name="Manfreda G."/>
        </authorList>
    </citation>
    <scope>NUCLEOTIDE SEQUENCE [LARGE SCALE GENOMIC DNA]</scope>
    <source>
        <strain evidence="16 17">295_13</strain>
    </source>
</reference>
<comment type="subunit">
    <text evidence="4">Homodimer.</text>
</comment>
<evidence type="ECO:0000313" key="16">
    <source>
        <dbReference type="EMBL" id="PKT81861.1"/>
    </source>
</evidence>
<evidence type="ECO:0000256" key="9">
    <source>
        <dbReference type="ARBA" id="ARBA00022833"/>
    </source>
</evidence>
<sequence length="153" mass="17657">MKKYKESLKTILDRLHLSIKKNSLKSSKQRELILKVIYEDGGHLSPEDIFTIIRKTCKNTSISSIYRILSFLEKEGFVSSIEVDKSGKRYEIASGLHHDHIICVECGKIEEFCNDEIEKLQVDVVKSYNGKLVGHDMMLYIVCKECLEKETQN</sequence>
<dbReference type="OrthoDB" id="8659436at2"/>
<dbReference type="Gene3D" id="1.10.10.10">
    <property type="entry name" value="Winged helix-like DNA-binding domain superfamily/Winged helix DNA-binding domain"/>
    <property type="match status" value="1"/>
</dbReference>
<dbReference type="GO" id="GO:0045892">
    <property type="term" value="P:negative regulation of DNA-templated transcription"/>
    <property type="evidence" value="ECO:0007669"/>
    <property type="project" value="TreeGrafter"/>
</dbReference>
<evidence type="ECO:0000256" key="10">
    <source>
        <dbReference type="ARBA" id="ARBA00023004"/>
    </source>
</evidence>
<dbReference type="GO" id="GO:0003700">
    <property type="term" value="F:DNA-binding transcription factor activity"/>
    <property type="evidence" value="ECO:0007669"/>
    <property type="project" value="InterPro"/>
</dbReference>
<dbReference type="GO" id="GO:1900705">
    <property type="term" value="P:negative regulation of siderophore biosynthetic process"/>
    <property type="evidence" value="ECO:0007669"/>
    <property type="project" value="TreeGrafter"/>
</dbReference>
<dbReference type="InterPro" id="IPR043135">
    <property type="entry name" value="Fur_C"/>
</dbReference>
<dbReference type="EMBL" id="MBPK01000011">
    <property type="protein sequence ID" value="PKT81861.1"/>
    <property type="molecule type" value="Genomic_DNA"/>
</dbReference>
<comment type="function">
    <text evidence="1">Acts as a global negative controlling element, employing Fe(2+) as a cofactor to bind the operator of the repressed genes.</text>
</comment>
<dbReference type="InterPro" id="IPR002481">
    <property type="entry name" value="FUR"/>
</dbReference>
<dbReference type="InterPro" id="IPR036390">
    <property type="entry name" value="WH_DNA-bd_sf"/>
</dbReference>
<feature type="binding site" evidence="14">
    <location>
        <position position="103"/>
    </location>
    <ligand>
        <name>Zn(2+)</name>
        <dbReference type="ChEBI" id="CHEBI:29105"/>
    </ligand>
</feature>
<accession>A0A2N3PKA5</accession>
<dbReference type="RefSeq" id="WP_006802390.1">
    <property type="nucleotide sequence ID" value="NZ_CABKOI010000020.1"/>
</dbReference>
<evidence type="ECO:0000256" key="14">
    <source>
        <dbReference type="PIRSR" id="PIRSR602481-1"/>
    </source>
</evidence>
<evidence type="ECO:0000256" key="12">
    <source>
        <dbReference type="ARBA" id="ARBA00023125"/>
    </source>
</evidence>
<evidence type="ECO:0000313" key="17">
    <source>
        <dbReference type="Proteomes" id="UP000233350"/>
    </source>
</evidence>
<dbReference type="PANTHER" id="PTHR33202">
    <property type="entry name" value="ZINC UPTAKE REGULATION PROTEIN"/>
    <property type="match status" value="1"/>
</dbReference>
<comment type="caution">
    <text evidence="16">The sequence shown here is derived from an EMBL/GenBank/DDBJ whole genome shotgun (WGS) entry which is preliminary data.</text>
</comment>
<keyword evidence="9 14" id="KW-0862">Zinc</keyword>
<evidence type="ECO:0000256" key="4">
    <source>
        <dbReference type="ARBA" id="ARBA00011738"/>
    </source>
</evidence>
<dbReference type="AlphaFoldDB" id="A0A2N3PKA5"/>
<dbReference type="Proteomes" id="UP000233350">
    <property type="component" value="Unassembled WGS sequence"/>
</dbReference>
<evidence type="ECO:0000256" key="13">
    <source>
        <dbReference type="ARBA" id="ARBA00023163"/>
    </source>
</evidence>
<protein>
    <recommendedName>
        <fullName evidence="5">Ferric uptake regulation protein</fullName>
    </recommendedName>
</protein>
<dbReference type="InterPro" id="IPR036388">
    <property type="entry name" value="WH-like_DNA-bd_sf"/>
</dbReference>
<keyword evidence="6" id="KW-0963">Cytoplasm</keyword>